<dbReference type="EMBL" id="CBHH010000052">
    <property type="protein sequence ID" value="CDD57917.1"/>
    <property type="molecule type" value="Genomic_DNA"/>
</dbReference>
<dbReference type="Proteomes" id="UP000018141">
    <property type="component" value="Unassembled WGS sequence"/>
</dbReference>
<accession>R7B295</accession>
<protein>
    <submittedName>
        <fullName evidence="2">Uncharacterized protein</fullName>
    </submittedName>
</protein>
<sequence>MTFVRCIGGIMPKVYKLIVNAVNKVSEKIDIELIYQLMNKNKGTFTEILVTYIIATVTNVIAAREYFQFGEFVTEILNISNFSIMLMWLGIVMLALFRIIYYILEKFVIRIHTGYKLSKILMDNTDDIFSEIKDYGGYSWGKNKTLMCCDNLIKGWTSKQIVIDCVTSHKKKSSEWLSDNNWEQEYIEYMSGSSAEKIISHGNNNQRWMIEDIQQNYSKNDKKIFISLQKTDYCTTSFVWNKFRSKDEHSKKLIQQVFSIKKGSYLPHSFCLHLVIVTSDKKVVTTVISNNKSNDYAGSIAVTLGEQIEDTDFNNNTGFCDNFVERWVIRALNEEFGIDASQYEYITGKDSISVLAFDFEGDIYNISLMTVLNLTVTYDQFAREVNRNPEKDKEYDEMKGLNLKKIPYILWLGDKLENGKYLYHPSSYLRLYLTYIHYYGIKKFVKEYEKAGK</sequence>
<comment type="caution">
    <text evidence="2">The sequence shown here is derived from an EMBL/GenBank/DDBJ whole genome shotgun (WGS) entry which is preliminary data.</text>
</comment>
<keyword evidence="1" id="KW-0472">Membrane</keyword>
<keyword evidence="1" id="KW-1133">Transmembrane helix</keyword>
<proteinExistence type="predicted"/>
<gene>
    <name evidence="2" type="ORF">BN656_01865</name>
</gene>
<name>R7B295_9FIRM</name>
<evidence type="ECO:0000313" key="2">
    <source>
        <dbReference type="EMBL" id="CDD57917.1"/>
    </source>
</evidence>
<evidence type="ECO:0000313" key="3">
    <source>
        <dbReference type="Proteomes" id="UP000018141"/>
    </source>
</evidence>
<feature type="transmembrane region" description="Helical" evidence="1">
    <location>
        <begin position="82"/>
        <end position="104"/>
    </location>
</feature>
<dbReference type="AlphaFoldDB" id="R7B295"/>
<evidence type="ECO:0000256" key="1">
    <source>
        <dbReference type="SAM" id="Phobius"/>
    </source>
</evidence>
<reference evidence="2" key="1">
    <citation type="submission" date="2012-11" db="EMBL/GenBank/DDBJ databases">
        <title>Dependencies among metagenomic species, viruses, plasmids and units of genetic variation.</title>
        <authorList>
            <person name="Nielsen H.B."/>
            <person name="Almeida M."/>
            <person name="Juncker A.S."/>
            <person name="Rasmussen S."/>
            <person name="Li J."/>
            <person name="Sunagawa S."/>
            <person name="Plichta D."/>
            <person name="Gautier L."/>
            <person name="Le Chatelier E."/>
            <person name="Peletier E."/>
            <person name="Bonde I."/>
            <person name="Nielsen T."/>
            <person name="Manichanh C."/>
            <person name="Arumugam M."/>
            <person name="Batto J."/>
            <person name="Santos M.B.Q.D."/>
            <person name="Blom N."/>
            <person name="Borruel N."/>
            <person name="Burgdorf K.S."/>
            <person name="Boumezbeur F."/>
            <person name="Casellas F."/>
            <person name="Dore J."/>
            <person name="Guarner F."/>
            <person name="Hansen T."/>
            <person name="Hildebrand F."/>
            <person name="Kaas R.S."/>
            <person name="Kennedy S."/>
            <person name="Kristiansen K."/>
            <person name="Kultima J.R."/>
            <person name="Leonard P."/>
            <person name="Levenez F."/>
            <person name="Lund O."/>
            <person name="Moumen B."/>
            <person name="Le Paslier D."/>
            <person name="Pons N."/>
            <person name="Pedersen O."/>
            <person name="Prifti E."/>
            <person name="Qin J."/>
            <person name="Raes J."/>
            <person name="Tap J."/>
            <person name="Tims S."/>
            <person name="Ussery D.W."/>
            <person name="Yamada T."/>
            <person name="MetaHit consortium"/>
            <person name="Renault P."/>
            <person name="Sicheritz-Ponten T."/>
            <person name="Bork P."/>
            <person name="Wang J."/>
            <person name="Brunak S."/>
            <person name="Ehrlich S.D."/>
        </authorList>
    </citation>
    <scope>NUCLEOTIDE SEQUENCE [LARGE SCALE GENOMIC DNA]</scope>
</reference>
<keyword evidence="1" id="KW-0812">Transmembrane</keyword>
<feature type="transmembrane region" description="Helical" evidence="1">
    <location>
        <begin position="44"/>
        <end position="62"/>
    </location>
</feature>
<organism evidence="2 3">
    <name type="scientific">Bacteroides pectinophilus CAG:437</name>
    <dbReference type="NCBI Taxonomy" id="1263051"/>
    <lineage>
        <taxon>Bacteria</taxon>
        <taxon>Bacillati</taxon>
        <taxon>Bacillota</taxon>
        <taxon>Clostridia</taxon>
        <taxon>Eubacteriales</taxon>
    </lineage>
</organism>